<evidence type="ECO:0000313" key="5">
    <source>
        <dbReference type="Proteomes" id="UP000835287"/>
    </source>
</evidence>
<evidence type="ECO:0008006" key="6">
    <source>
        <dbReference type="Google" id="ProtNLM"/>
    </source>
</evidence>
<reference evidence="4 5" key="1">
    <citation type="submission" date="2021-02" db="EMBL/GenBank/DDBJ databases">
        <authorList>
            <person name="Pothier F. J."/>
        </authorList>
    </citation>
    <scope>NUCLEOTIDE SEQUENCE [LARGE SCALE GENOMIC DNA]</scope>
    <source>
        <strain evidence="2 5">301</strain>
        <strain evidence="3 4">CFBP 1159</strain>
    </source>
</reference>
<evidence type="ECO:0000313" key="3">
    <source>
        <dbReference type="EMBL" id="CAE6788654.1"/>
    </source>
</evidence>
<proteinExistence type="predicted"/>
<sequence length="202" mass="21687">MTTRCWRLALTLTMAAVAPCAAAATLPAAASRLLPAGQTVIGLAEADLTADGRPDYVVALRAAAEDARKTSSDPAPARTLLVLVATADGGFVIAGRNTRVIFKADEGGQCDPFLDGEQGLVAKGAYFTVQNGVACGQHWTDYITFRYDRTRRAFLFHKRVIEAWELNTDDTPDADALRLSEHKEIKADPRKPIALSAYTPAP</sequence>
<dbReference type="EMBL" id="HG992338">
    <property type="protein sequence ID" value="CAE6761170.1"/>
    <property type="molecule type" value="Genomic_DNA"/>
</dbReference>
<gene>
    <name evidence="3" type="ORF">CFBP1159_25840</name>
    <name evidence="2" type="ORF">XAC301_19160</name>
</gene>
<keyword evidence="5" id="KW-1185">Reference proteome</keyword>
<name>A0A8D6V7P1_9XANT</name>
<evidence type="ECO:0000256" key="1">
    <source>
        <dbReference type="SAM" id="SignalP"/>
    </source>
</evidence>
<dbReference type="EMBL" id="HG992341">
    <property type="protein sequence ID" value="CAE6788632.1"/>
    <property type="molecule type" value="Genomic_DNA"/>
</dbReference>
<protein>
    <recommendedName>
        <fullName evidence="6">Lipoprotein</fullName>
    </recommendedName>
</protein>
<dbReference type="EMBL" id="HG992341">
    <property type="protein sequence ID" value="CAE6788654.1"/>
    <property type="molecule type" value="Genomic_DNA"/>
</dbReference>
<dbReference type="Proteomes" id="UP000835287">
    <property type="component" value="Chromosome"/>
</dbReference>
<feature type="chain" id="PRO_5044689864" description="Lipoprotein" evidence="1">
    <location>
        <begin position="24"/>
        <end position="202"/>
    </location>
</feature>
<dbReference type="Proteomes" id="UP000835243">
    <property type="component" value="Chromosome"/>
</dbReference>
<keyword evidence="1" id="KW-0732">Signal</keyword>
<feature type="signal peptide" evidence="1">
    <location>
        <begin position="1"/>
        <end position="23"/>
    </location>
</feature>
<dbReference type="EMBL" id="HG992338">
    <property type="protein sequence ID" value="CAE6761146.1"/>
    <property type="molecule type" value="Genomic_DNA"/>
</dbReference>
<evidence type="ECO:0000313" key="4">
    <source>
        <dbReference type="Proteomes" id="UP000835243"/>
    </source>
</evidence>
<organism evidence="3 4">
    <name type="scientific">Xanthomonas arboricola pv. corylina</name>
    <dbReference type="NCBI Taxonomy" id="487821"/>
    <lineage>
        <taxon>Bacteria</taxon>
        <taxon>Pseudomonadati</taxon>
        <taxon>Pseudomonadota</taxon>
        <taxon>Gammaproteobacteria</taxon>
        <taxon>Lysobacterales</taxon>
        <taxon>Lysobacteraceae</taxon>
        <taxon>Xanthomonas</taxon>
    </lineage>
</organism>
<accession>A0A8D6V7P1</accession>
<evidence type="ECO:0000313" key="2">
    <source>
        <dbReference type="EMBL" id="CAE6761146.1"/>
    </source>
</evidence>
<dbReference type="AlphaFoldDB" id="A0A8D6V7P1"/>